<gene>
    <name evidence="2" type="ORF">CPAV1605_1617</name>
</gene>
<evidence type="ECO:0000256" key="1">
    <source>
        <dbReference type="SAM" id="Phobius"/>
    </source>
</evidence>
<proteinExistence type="predicted"/>
<reference evidence="2" key="1">
    <citation type="submission" date="2019-09" db="EMBL/GenBank/DDBJ databases">
        <authorList>
            <person name="Needham M D."/>
        </authorList>
    </citation>
    <scope>NUCLEOTIDE SEQUENCE</scope>
</reference>
<keyword evidence="1" id="KW-1133">Transmembrane helix</keyword>
<dbReference type="EMBL" id="CABVLZ010000014">
    <property type="protein sequence ID" value="VVU95828.1"/>
    <property type="molecule type" value="Genomic_DNA"/>
</dbReference>
<protein>
    <submittedName>
        <fullName evidence="2">Uncharacterized protein</fullName>
    </submittedName>
</protein>
<dbReference type="AlphaFoldDB" id="A0A5E8CKF7"/>
<feature type="transmembrane region" description="Helical" evidence="1">
    <location>
        <begin position="6"/>
        <end position="25"/>
    </location>
</feature>
<accession>A0A5E8CKF7</accession>
<evidence type="ECO:0000313" key="2">
    <source>
        <dbReference type="EMBL" id="VVU95828.1"/>
    </source>
</evidence>
<keyword evidence="1" id="KW-0812">Transmembrane</keyword>
<organism evidence="2">
    <name type="scientific">seawater metagenome</name>
    <dbReference type="NCBI Taxonomy" id="1561972"/>
    <lineage>
        <taxon>unclassified sequences</taxon>
        <taxon>metagenomes</taxon>
        <taxon>ecological metagenomes</taxon>
    </lineage>
</organism>
<keyword evidence="1" id="KW-0472">Membrane</keyword>
<name>A0A5E8CKF7_9ZZZZ</name>
<sequence>MLTRIITVIFCIIILFNFTNISIILNELAKKNTNNVNNEIRVGYILEDDSIKGYSVSEYQNNNERIALFIKDDTYFTFDQLNFKTILETPLISIPNNEDEIKNKVIISFNINEDERKRILLDNGQKKISIIEFPYSQKIHNKFKQLFQKLEYNSFNIYEDLIKNIKSQEK</sequence>